<keyword evidence="3" id="KW-1185">Reference proteome</keyword>
<organism evidence="2 3">
    <name type="scientific">Batrachochytrium dendrobatidis (strain JAM81 / FGSC 10211)</name>
    <name type="common">Frog chytrid fungus</name>
    <dbReference type="NCBI Taxonomy" id="684364"/>
    <lineage>
        <taxon>Eukaryota</taxon>
        <taxon>Fungi</taxon>
        <taxon>Fungi incertae sedis</taxon>
        <taxon>Chytridiomycota</taxon>
        <taxon>Chytridiomycota incertae sedis</taxon>
        <taxon>Chytridiomycetes</taxon>
        <taxon>Rhizophydiales</taxon>
        <taxon>Rhizophydiales incertae sedis</taxon>
        <taxon>Batrachochytrium</taxon>
    </lineage>
</organism>
<name>F4P2S9_BATDJ</name>
<dbReference type="AlphaFoldDB" id="F4P2S9"/>
<sequence>MPKRFLNVEYDTLTTEIDVTDFEDLSDVQDVIKAKYGEIIPTPAVLIQLYDQQGQLIADLDDIAIEKTPQYYKKLAKGGSCVVIGVSPPPSRQPTQTDLGSVSAAASTSLLSTTEGPPHKRQSTEPEPEPDDLTTQLKSFANAQLDKGCIKSLDDDTFLPYPQNEVQKLYVRKCYKDVFELLLAQIDRGMKSFAISGTPGIGKSLFFVYILYRLMDDFAEKTLSLKPNRIVYQMGSTYKCFDLQQQLVTRTTRIDAEGLVRKQDTFYVIDGRTSEPLVSSCIVLFISSPRSEWYKEFVKQKMAKEWYFPVWTFKELRACRRRCYSKLRSKTFKKRYRIYGGVARSVFYKDYSIIIPNTMEEALADVDAVKGVRNVGAPTRIFATAHTLLHIIVSDDGQYKFLHVDIASKYVGEQLWIYYSSQMIINLQEMFGGAPNEISRHLFEIYGHMVFCTGGQTLKCRCLEDGTVTDITLDALNGQRITFGINTIPTAAALDGNYYEPTDDDDFAAIDSLSRQGMFQFTVAAEHPICGVDILTKLCNLYDEPKLYFVVPPHQFKGFKKQSFNPIDGTEQDITPDNFESNLAVIIGENTNLAQQQFQTIPDNPILISSKTRTHIVTTNQMRSISITIIMDECIKYVTATVTSYHKKPNQKCNESCTVIQDQHTWSFQEY</sequence>
<dbReference type="Proteomes" id="UP000007241">
    <property type="component" value="Unassembled WGS sequence"/>
</dbReference>
<dbReference type="OMA" id="TTHCALY"/>
<dbReference type="EMBL" id="GL882884">
    <property type="protein sequence ID" value="EGF80075.1"/>
    <property type="molecule type" value="Genomic_DNA"/>
</dbReference>
<dbReference type="InParanoid" id="F4P2S9"/>
<feature type="region of interest" description="Disordered" evidence="1">
    <location>
        <begin position="107"/>
        <end position="133"/>
    </location>
</feature>
<dbReference type="PANTHER" id="PTHR33129">
    <property type="entry name" value="PROTEIN KINASE DOMAIN-CONTAINING PROTEIN-RELATED"/>
    <property type="match status" value="1"/>
</dbReference>
<evidence type="ECO:0000313" key="2">
    <source>
        <dbReference type="EMBL" id="EGF80075.1"/>
    </source>
</evidence>
<reference evidence="2 3" key="1">
    <citation type="submission" date="2009-12" db="EMBL/GenBank/DDBJ databases">
        <title>The draft genome of Batrachochytrium dendrobatidis.</title>
        <authorList>
            <consortium name="US DOE Joint Genome Institute (JGI-PGF)"/>
            <person name="Kuo A."/>
            <person name="Salamov A."/>
            <person name="Schmutz J."/>
            <person name="Lucas S."/>
            <person name="Pitluck S."/>
            <person name="Rosenblum E."/>
            <person name="Stajich J."/>
            <person name="Eisen M."/>
            <person name="Grigoriev I.V."/>
        </authorList>
    </citation>
    <scope>NUCLEOTIDE SEQUENCE [LARGE SCALE GENOMIC DNA]</scope>
    <source>
        <strain evidence="3">JAM81 / FGSC 10211</strain>
    </source>
</reference>
<evidence type="ECO:0008006" key="4">
    <source>
        <dbReference type="Google" id="ProtNLM"/>
    </source>
</evidence>
<dbReference type="OrthoDB" id="2448891at2759"/>
<evidence type="ECO:0000256" key="1">
    <source>
        <dbReference type="SAM" id="MobiDB-lite"/>
    </source>
</evidence>
<dbReference type="InterPro" id="IPR052980">
    <property type="entry name" value="Crinkler_effector"/>
</dbReference>
<dbReference type="PANTHER" id="PTHR33129:SF1">
    <property type="entry name" value="ATP-BINDING PROTEIN"/>
    <property type="match status" value="1"/>
</dbReference>
<protein>
    <recommendedName>
        <fullName evidence="4">PB1 domain-containing protein</fullName>
    </recommendedName>
</protein>
<accession>F4P2S9</accession>
<gene>
    <name evidence="2" type="ORF">BATDEDRAFT_24811</name>
</gene>
<dbReference type="STRING" id="684364.F4P2S9"/>
<dbReference type="HOGENOM" id="CLU_020819_1_0_1"/>
<dbReference type="GeneID" id="18238601"/>
<evidence type="ECO:0000313" key="3">
    <source>
        <dbReference type="Proteomes" id="UP000007241"/>
    </source>
</evidence>
<proteinExistence type="predicted"/>
<dbReference type="RefSeq" id="XP_006678931.1">
    <property type="nucleotide sequence ID" value="XM_006678868.1"/>
</dbReference>